<dbReference type="OrthoDB" id="6359816at2759"/>
<dbReference type="Gene3D" id="3.30.710.10">
    <property type="entry name" value="Potassium Channel Kv1.1, Chain A"/>
    <property type="match status" value="1"/>
</dbReference>
<organism evidence="2 3">
    <name type="scientific">Cucurbitaria berberidis CBS 394.84</name>
    <dbReference type="NCBI Taxonomy" id="1168544"/>
    <lineage>
        <taxon>Eukaryota</taxon>
        <taxon>Fungi</taxon>
        <taxon>Dikarya</taxon>
        <taxon>Ascomycota</taxon>
        <taxon>Pezizomycotina</taxon>
        <taxon>Dothideomycetes</taxon>
        <taxon>Pleosporomycetidae</taxon>
        <taxon>Pleosporales</taxon>
        <taxon>Pleosporineae</taxon>
        <taxon>Cucurbitariaceae</taxon>
        <taxon>Cucurbitaria</taxon>
    </lineage>
</organism>
<evidence type="ECO:0000313" key="3">
    <source>
        <dbReference type="Proteomes" id="UP000800039"/>
    </source>
</evidence>
<reference evidence="2" key="1">
    <citation type="submission" date="2020-01" db="EMBL/GenBank/DDBJ databases">
        <authorList>
            <consortium name="DOE Joint Genome Institute"/>
            <person name="Haridas S."/>
            <person name="Albert R."/>
            <person name="Binder M."/>
            <person name="Bloem J."/>
            <person name="Labutti K."/>
            <person name="Salamov A."/>
            <person name="Andreopoulos B."/>
            <person name="Baker S.E."/>
            <person name="Barry K."/>
            <person name="Bills G."/>
            <person name="Bluhm B.H."/>
            <person name="Cannon C."/>
            <person name="Castanera R."/>
            <person name="Culley D.E."/>
            <person name="Daum C."/>
            <person name="Ezra D."/>
            <person name="Gonzalez J.B."/>
            <person name="Henrissat B."/>
            <person name="Kuo A."/>
            <person name="Liang C."/>
            <person name="Lipzen A."/>
            <person name="Lutzoni F."/>
            <person name="Magnuson J."/>
            <person name="Mondo S."/>
            <person name="Nolan M."/>
            <person name="Ohm R."/>
            <person name="Pangilinan J."/>
            <person name="Park H.-J."/>
            <person name="Ramirez L."/>
            <person name="Alfaro M."/>
            <person name="Sun H."/>
            <person name="Tritt A."/>
            <person name="Yoshinaga Y."/>
            <person name="Zwiers L.-H."/>
            <person name="Turgeon B.G."/>
            <person name="Goodwin S.B."/>
            <person name="Spatafora J.W."/>
            <person name="Crous P.W."/>
            <person name="Grigoriev I.V."/>
        </authorList>
    </citation>
    <scope>NUCLEOTIDE SEQUENCE</scope>
    <source>
        <strain evidence="2">CBS 394.84</strain>
    </source>
</reference>
<dbReference type="CDD" id="cd18186">
    <property type="entry name" value="BTB_POZ_ZBTB_KLHL-like"/>
    <property type="match status" value="1"/>
</dbReference>
<accession>A0A9P4LBN8</accession>
<gene>
    <name evidence="2" type="ORF">K460DRAFT_393764</name>
</gene>
<protein>
    <recommendedName>
        <fullName evidence="1">BTB domain-containing protein</fullName>
    </recommendedName>
</protein>
<feature type="domain" description="BTB" evidence="1">
    <location>
        <begin position="18"/>
        <end position="86"/>
    </location>
</feature>
<dbReference type="InterPro" id="IPR000210">
    <property type="entry name" value="BTB/POZ_dom"/>
</dbReference>
<dbReference type="EMBL" id="ML976615">
    <property type="protein sequence ID" value="KAF1848768.1"/>
    <property type="molecule type" value="Genomic_DNA"/>
</dbReference>
<dbReference type="InterPro" id="IPR011333">
    <property type="entry name" value="SKP1/BTB/POZ_sf"/>
</dbReference>
<dbReference type="PANTHER" id="PTHR47843">
    <property type="entry name" value="BTB DOMAIN-CONTAINING PROTEIN-RELATED"/>
    <property type="match status" value="1"/>
</dbReference>
<evidence type="ECO:0000259" key="1">
    <source>
        <dbReference type="PROSITE" id="PS50097"/>
    </source>
</evidence>
<dbReference type="PROSITE" id="PS50097">
    <property type="entry name" value="BTB"/>
    <property type="match status" value="1"/>
</dbReference>
<dbReference type="AlphaFoldDB" id="A0A9P4LBN8"/>
<dbReference type="Pfam" id="PF00651">
    <property type="entry name" value="BTB"/>
    <property type="match status" value="1"/>
</dbReference>
<dbReference type="GeneID" id="63853198"/>
<keyword evidence="3" id="KW-1185">Reference proteome</keyword>
<evidence type="ECO:0000313" key="2">
    <source>
        <dbReference type="EMBL" id="KAF1848768.1"/>
    </source>
</evidence>
<name>A0A9P4LBN8_9PLEO</name>
<sequence length="259" mass="28789">MSKVREQLLALLSSGKYSDLVITCGSDTHNVHKAIVCTRSGFFERAETFAVGREAAESKIDLPEDEPAIIRLLVQFLYECAYDIHPPVRSLSSSAPQVQPWFPHSCHTRGAQYSLHFPCKKELCEHHICGTHCRSKCSDFTCSVCDDLRPHRSAAEYASRLLVHAKMYEVGDKYQVTGLKELARENFQAACAVSWDDEQFAVAARHVFTSTPESDGGLRGVVMEVLRARRGVLTKPCVGAFLRQHPGVMYELLAGNAGM</sequence>
<dbReference type="SUPFAM" id="SSF54695">
    <property type="entry name" value="POZ domain"/>
    <property type="match status" value="1"/>
</dbReference>
<dbReference type="PANTHER" id="PTHR47843:SF5">
    <property type="entry name" value="BTB_POZ DOMAIN PROTEIN"/>
    <property type="match status" value="1"/>
</dbReference>
<dbReference type="Proteomes" id="UP000800039">
    <property type="component" value="Unassembled WGS sequence"/>
</dbReference>
<comment type="caution">
    <text evidence="2">The sequence shown here is derived from an EMBL/GenBank/DDBJ whole genome shotgun (WGS) entry which is preliminary data.</text>
</comment>
<proteinExistence type="predicted"/>
<dbReference type="RefSeq" id="XP_040791331.1">
    <property type="nucleotide sequence ID" value="XM_040935947.1"/>
</dbReference>